<dbReference type="Pfam" id="PF00481">
    <property type="entry name" value="PP2C"/>
    <property type="match status" value="1"/>
</dbReference>
<feature type="region of interest" description="Disordered" evidence="5">
    <location>
        <begin position="157"/>
        <end position="186"/>
    </location>
</feature>
<dbReference type="InterPro" id="IPR000222">
    <property type="entry name" value="PP2C_BS"/>
</dbReference>
<dbReference type="PROSITE" id="PS51746">
    <property type="entry name" value="PPM_2"/>
    <property type="match status" value="1"/>
</dbReference>
<sequence length="356" mass="39082">MDAIANRIVSAVARGSRFNSTETQNGVKGSEAEQAQRIGMVVDVGNSPLVYGLIPKNFDTEPIPEVQNNCDSELKMDLVEKQEYPYSRPEFLYFSDEEINLASDQTIRPILCSKCLSKMPLNAGYAECINAGKTQRNEDQAAAKMMSLIQACNEVKAENGDGRHKRNSEYDDDPLSPGSSDSKSDLFAPRADTALFGIFDGHAGAGAAIVARKCLHEHIKTRLEEVLDMVLQLDRQEAMMINRTTSSYSISQSDKESITSSQLVCGALETAFMDMDDQIGDDKQNWKLPGGCAAICAVVFLGKIYIANAGDCRAVLATSEECRQLSKDLNPASERKRLQTFVSEVLKIVELERSGK</sequence>
<comment type="similarity">
    <text evidence="4">Belongs to the PP2C family.</text>
</comment>
<dbReference type="Proteomes" id="UP000218231">
    <property type="component" value="Unassembled WGS sequence"/>
</dbReference>
<dbReference type="SUPFAM" id="SSF81606">
    <property type="entry name" value="PP2C-like"/>
    <property type="match status" value="1"/>
</dbReference>
<dbReference type="EMBL" id="LIAE01010351">
    <property type="protein sequence ID" value="PAV62700.1"/>
    <property type="molecule type" value="Genomic_DNA"/>
</dbReference>
<evidence type="ECO:0000256" key="5">
    <source>
        <dbReference type="SAM" id="MobiDB-lite"/>
    </source>
</evidence>
<dbReference type="EMBL" id="LIAE01010351">
    <property type="protein sequence ID" value="PAV62698.1"/>
    <property type="molecule type" value="Genomic_DNA"/>
</dbReference>
<dbReference type="AlphaFoldDB" id="A0A2A2JMC3"/>
<evidence type="ECO:0000256" key="4">
    <source>
        <dbReference type="RuleBase" id="RU003465"/>
    </source>
</evidence>
<dbReference type="EMBL" id="LIAE01010351">
    <property type="protein sequence ID" value="PAV62699.1"/>
    <property type="molecule type" value="Genomic_DNA"/>
</dbReference>
<evidence type="ECO:0000256" key="3">
    <source>
        <dbReference type="ARBA" id="ARBA00022912"/>
    </source>
</evidence>
<evidence type="ECO:0000259" key="6">
    <source>
        <dbReference type="PROSITE" id="PS51746"/>
    </source>
</evidence>
<comment type="caution">
    <text evidence="7">The sequence shown here is derived from an EMBL/GenBank/DDBJ whole genome shotgun (WGS) entry which is preliminary data.</text>
</comment>
<dbReference type="PROSITE" id="PS01032">
    <property type="entry name" value="PPM_1"/>
    <property type="match status" value="1"/>
</dbReference>
<dbReference type="PANTHER" id="PTHR13832:SF354">
    <property type="entry name" value="GM14138P"/>
    <property type="match status" value="1"/>
</dbReference>
<dbReference type="GO" id="GO:0046872">
    <property type="term" value="F:metal ion binding"/>
    <property type="evidence" value="ECO:0007669"/>
    <property type="project" value="UniProtKB-KW"/>
</dbReference>
<dbReference type="GO" id="GO:0005739">
    <property type="term" value="C:mitochondrion"/>
    <property type="evidence" value="ECO:0007669"/>
    <property type="project" value="TreeGrafter"/>
</dbReference>
<dbReference type="OrthoDB" id="10264738at2759"/>
<reference evidence="7 8" key="1">
    <citation type="journal article" date="2017" name="Curr. Biol.">
        <title>Genome architecture and evolution of a unichromosomal asexual nematode.</title>
        <authorList>
            <person name="Fradin H."/>
            <person name="Zegar C."/>
            <person name="Gutwein M."/>
            <person name="Lucas J."/>
            <person name="Kovtun M."/>
            <person name="Corcoran D."/>
            <person name="Baugh L.R."/>
            <person name="Kiontke K."/>
            <person name="Gunsalus K."/>
            <person name="Fitch D.H."/>
            <person name="Piano F."/>
        </authorList>
    </citation>
    <scope>NUCLEOTIDE SEQUENCE [LARGE SCALE GENOMIC DNA]</scope>
    <source>
        <strain evidence="7">PF1309</strain>
    </source>
</reference>
<dbReference type="SMART" id="SM00332">
    <property type="entry name" value="PP2Cc"/>
    <property type="match status" value="1"/>
</dbReference>
<dbReference type="CDD" id="cd00143">
    <property type="entry name" value="PP2Cc"/>
    <property type="match status" value="1"/>
</dbReference>
<evidence type="ECO:0000256" key="1">
    <source>
        <dbReference type="ARBA" id="ARBA00022723"/>
    </source>
</evidence>
<evidence type="ECO:0000256" key="2">
    <source>
        <dbReference type="ARBA" id="ARBA00022801"/>
    </source>
</evidence>
<keyword evidence="2 4" id="KW-0378">Hydrolase</keyword>
<dbReference type="PANTHER" id="PTHR13832">
    <property type="entry name" value="PROTEIN PHOSPHATASE 2C"/>
    <property type="match status" value="1"/>
</dbReference>
<dbReference type="EMBL" id="LIAE01010351">
    <property type="protein sequence ID" value="PAV62702.1"/>
    <property type="molecule type" value="Genomic_DNA"/>
</dbReference>
<dbReference type="InterPro" id="IPR001932">
    <property type="entry name" value="PPM-type_phosphatase-like_dom"/>
</dbReference>
<protein>
    <recommendedName>
        <fullName evidence="6">PPM-type phosphatase domain-containing protein</fullName>
    </recommendedName>
</protein>
<proteinExistence type="inferred from homology"/>
<dbReference type="InterPro" id="IPR036457">
    <property type="entry name" value="PPM-type-like_dom_sf"/>
</dbReference>
<evidence type="ECO:0000313" key="8">
    <source>
        <dbReference type="Proteomes" id="UP000218231"/>
    </source>
</evidence>
<organism evidence="7 8">
    <name type="scientific">Diploscapter pachys</name>
    <dbReference type="NCBI Taxonomy" id="2018661"/>
    <lineage>
        <taxon>Eukaryota</taxon>
        <taxon>Metazoa</taxon>
        <taxon>Ecdysozoa</taxon>
        <taxon>Nematoda</taxon>
        <taxon>Chromadorea</taxon>
        <taxon>Rhabditida</taxon>
        <taxon>Rhabditina</taxon>
        <taxon>Rhabditomorpha</taxon>
        <taxon>Rhabditoidea</taxon>
        <taxon>Rhabditidae</taxon>
        <taxon>Diploscapter</taxon>
    </lineage>
</organism>
<name>A0A2A2JMC3_9BILA</name>
<dbReference type="InterPro" id="IPR015655">
    <property type="entry name" value="PP2C"/>
</dbReference>
<dbReference type="EMBL" id="LIAE01010351">
    <property type="protein sequence ID" value="PAV62701.1"/>
    <property type="molecule type" value="Genomic_DNA"/>
</dbReference>
<feature type="domain" description="PPM-type phosphatase" evidence="6">
    <location>
        <begin position="167"/>
        <end position="356"/>
    </location>
</feature>
<gene>
    <name evidence="7" type="ORF">WR25_20426</name>
</gene>
<dbReference type="GO" id="GO:0004741">
    <property type="term" value="F:[pyruvate dehydrogenase (acetyl-transferring)]-phosphatase activity"/>
    <property type="evidence" value="ECO:0007669"/>
    <property type="project" value="TreeGrafter"/>
</dbReference>
<keyword evidence="8" id="KW-1185">Reference proteome</keyword>
<accession>A0A2A2JMC3</accession>
<keyword evidence="1" id="KW-0479">Metal-binding</keyword>
<dbReference type="Gene3D" id="3.60.40.10">
    <property type="entry name" value="PPM-type phosphatase domain"/>
    <property type="match status" value="1"/>
</dbReference>
<evidence type="ECO:0000313" key="7">
    <source>
        <dbReference type="EMBL" id="PAV62702.1"/>
    </source>
</evidence>
<keyword evidence="3 4" id="KW-0904">Protein phosphatase</keyword>
<dbReference type="STRING" id="2018661.A0A2A2JMC3"/>